<sequence>MHLQSKKELALALQPSGDLAKHFLQITAWDKDSGKPDEYLGEQSRKVWTQSRPIPTLFCAHHLAAGGIELGLHCKRDQLQHWTDVVRFPDQRFERWHPLVDVPLVP</sequence>
<dbReference type="InterPro" id="IPR035892">
    <property type="entry name" value="C2_domain_sf"/>
</dbReference>
<evidence type="ECO:0000313" key="2">
    <source>
        <dbReference type="Proteomes" id="UP000821853"/>
    </source>
</evidence>
<keyword evidence="2" id="KW-1185">Reference proteome</keyword>
<name>A0A9J6GR51_HAELO</name>
<dbReference type="OrthoDB" id="270970at2759"/>
<dbReference type="AlphaFoldDB" id="A0A9J6GR51"/>
<organism evidence="1 2">
    <name type="scientific">Haemaphysalis longicornis</name>
    <name type="common">Bush tick</name>
    <dbReference type="NCBI Taxonomy" id="44386"/>
    <lineage>
        <taxon>Eukaryota</taxon>
        <taxon>Metazoa</taxon>
        <taxon>Ecdysozoa</taxon>
        <taxon>Arthropoda</taxon>
        <taxon>Chelicerata</taxon>
        <taxon>Arachnida</taxon>
        <taxon>Acari</taxon>
        <taxon>Parasitiformes</taxon>
        <taxon>Ixodida</taxon>
        <taxon>Ixodoidea</taxon>
        <taxon>Ixodidae</taxon>
        <taxon>Haemaphysalinae</taxon>
        <taxon>Haemaphysalis</taxon>
    </lineage>
</organism>
<dbReference type="VEuPathDB" id="VectorBase:HLOH_063694"/>
<dbReference type="Proteomes" id="UP000821853">
    <property type="component" value="Unassembled WGS sequence"/>
</dbReference>
<dbReference type="Gene3D" id="2.60.40.150">
    <property type="entry name" value="C2 domain"/>
    <property type="match status" value="1"/>
</dbReference>
<evidence type="ECO:0000313" key="1">
    <source>
        <dbReference type="EMBL" id="KAH9377176.1"/>
    </source>
</evidence>
<gene>
    <name evidence="1" type="ORF">HPB48_017910</name>
</gene>
<proteinExistence type="predicted"/>
<dbReference type="EMBL" id="JABSTR010000008">
    <property type="protein sequence ID" value="KAH9377176.1"/>
    <property type="molecule type" value="Genomic_DNA"/>
</dbReference>
<accession>A0A9J6GR51</accession>
<comment type="caution">
    <text evidence="1">The sequence shown here is derived from an EMBL/GenBank/DDBJ whole genome shotgun (WGS) entry which is preliminary data.</text>
</comment>
<reference evidence="1 2" key="1">
    <citation type="journal article" date="2020" name="Cell">
        <title>Large-Scale Comparative Analyses of Tick Genomes Elucidate Their Genetic Diversity and Vector Capacities.</title>
        <authorList>
            <consortium name="Tick Genome and Microbiome Consortium (TIGMIC)"/>
            <person name="Jia N."/>
            <person name="Wang J."/>
            <person name="Shi W."/>
            <person name="Du L."/>
            <person name="Sun Y."/>
            <person name="Zhan W."/>
            <person name="Jiang J.F."/>
            <person name="Wang Q."/>
            <person name="Zhang B."/>
            <person name="Ji P."/>
            <person name="Bell-Sakyi L."/>
            <person name="Cui X.M."/>
            <person name="Yuan T.T."/>
            <person name="Jiang B.G."/>
            <person name="Yang W.F."/>
            <person name="Lam T.T."/>
            <person name="Chang Q.C."/>
            <person name="Ding S.J."/>
            <person name="Wang X.J."/>
            <person name="Zhu J.G."/>
            <person name="Ruan X.D."/>
            <person name="Zhao L."/>
            <person name="Wei J.T."/>
            <person name="Ye R.Z."/>
            <person name="Que T.C."/>
            <person name="Du C.H."/>
            <person name="Zhou Y.H."/>
            <person name="Cheng J.X."/>
            <person name="Dai P.F."/>
            <person name="Guo W.B."/>
            <person name="Han X.H."/>
            <person name="Huang E.J."/>
            <person name="Li L.F."/>
            <person name="Wei W."/>
            <person name="Gao Y.C."/>
            <person name="Liu J.Z."/>
            <person name="Shao H.Z."/>
            <person name="Wang X."/>
            <person name="Wang C.C."/>
            <person name="Yang T.C."/>
            <person name="Huo Q.B."/>
            <person name="Li W."/>
            <person name="Chen H.Y."/>
            <person name="Chen S.E."/>
            <person name="Zhou L.G."/>
            <person name="Ni X.B."/>
            <person name="Tian J.H."/>
            <person name="Sheng Y."/>
            <person name="Liu T."/>
            <person name="Pan Y.S."/>
            <person name="Xia L.Y."/>
            <person name="Li J."/>
            <person name="Zhao F."/>
            <person name="Cao W.C."/>
        </authorList>
    </citation>
    <scope>NUCLEOTIDE SEQUENCE [LARGE SCALE GENOMIC DNA]</scope>
    <source>
        <strain evidence="1">HaeL-2018</strain>
    </source>
</reference>
<protein>
    <submittedName>
        <fullName evidence="1">Uncharacterized protein</fullName>
    </submittedName>
</protein>